<keyword evidence="3" id="KW-1185">Reference proteome</keyword>
<comment type="caution">
    <text evidence="2">The sequence shown here is derived from an EMBL/GenBank/DDBJ whole genome shotgun (WGS) entry which is preliminary data.</text>
</comment>
<name>A0ABQ9I9Z2_9NEOP</name>
<gene>
    <name evidence="2" type="ORF">PR048_006077</name>
</gene>
<accession>A0ABQ9I9Z2</accession>
<evidence type="ECO:0000313" key="3">
    <source>
        <dbReference type="Proteomes" id="UP001159363"/>
    </source>
</evidence>
<evidence type="ECO:0000313" key="2">
    <source>
        <dbReference type="EMBL" id="KAJ8893479.1"/>
    </source>
</evidence>
<dbReference type="EMBL" id="JARBHB010000002">
    <property type="protein sequence ID" value="KAJ8893479.1"/>
    <property type="molecule type" value="Genomic_DNA"/>
</dbReference>
<protein>
    <submittedName>
        <fullName evidence="2">Uncharacterized protein</fullName>
    </submittedName>
</protein>
<dbReference type="Proteomes" id="UP001159363">
    <property type="component" value="Chromosome 2"/>
</dbReference>
<reference evidence="2 3" key="1">
    <citation type="submission" date="2023-02" db="EMBL/GenBank/DDBJ databases">
        <title>LHISI_Scaffold_Assembly.</title>
        <authorList>
            <person name="Stuart O.P."/>
            <person name="Cleave R."/>
            <person name="Magrath M.J.L."/>
            <person name="Mikheyev A.S."/>
        </authorList>
    </citation>
    <scope>NUCLEOTIDE SEQUENCE [LARGE SCALE GENOMIC DNA]</scope>
    <source>
        <strain evidence="2">Daus_M_001</strain>
        <tissue evidence="2">Leg muscle</tissue>
    </source>
</reference>
<feature type="region of interest" description="Disordered" evidence="1">
    <location>
        <begin position="128"/>
        <end position="195"/>
    </location>
</feature>
<organism evidence="2 3">
    <name type="scientific">Dryococelus australis</name>
    <dbReference type="NCBI Taxonomy" id="614101"/>
    <lineage>
        <taxon>Eukaryota</taxon>
        <taxon>Metazoa</taxon>
        <taxon>Ecdysozoa</taxon>
        <taxon>Arthropoda</taxon>
        <taxon>Hexapoda</taxon>
        <taxon>Insecta</taxon>
        <taxon>Pterygota</taxon>
        <taxon>Neoptera</taxon>
        <taxon>Polyneoptera</taxon>
        <taxon>Phasmatodea</taxon>
        <taxon>Verophasmatodea</taxon>
        <taxon>Anareolatae</taxon>
        <taxon>Phasmatidae</taxon>
        <taxon>Eurycanthinae</taxon>
        <taxon>Dryococelus</taxon>
    </lineage>
</organism>
<proteinExistence type="predicted"/>
<sequence length="195" mass="21497">MAQFWKTGRGKVGDTRENLPTVVRRDSHMRKSGSGPAGNRTHSTFRSQHTLVHGVEPPTLARRISHHLGVADFETYDCINSSHVGIKAGHPDRWAVFADHHKTRSLCRFWPEARTPHSDNDFMAFGSFDRSRRSASPPLHHGDSETTGGGLHQSQSGLISGEVTLPPSVGSLPITPTPPIENATLQISHRLSRYT</sequence>
<evidence type="ECO:0000256" key="1">
    <source>
        <dbReference type="SAM" id="MobiDB-lite"/>
    </source>
</evidence>